<organism evidence="11 12">
    <name type="scientific">Mikania micrantha</name>
    <name type="common">bitter vine</name>
    <dbReference type="NCBI Taxonomy" id="192012"/>
    <lineage>
        <taxon>Eukaryota</taxon>
        <taxon>Viridiplantae</taxon>
        <taxon>Streptophyta</taxon>
        <taxon>Embryophyta</taxon>
        <taxon>Tracheophyta</taxon>
        <taxon>Spermatophyta</taxon>
        <taxon>Magnoliopsida</taxon>
        <taxon>eudicotyledons</taxon>
        <taxon>Gunneridae</taxon>
        <taxon>Pentapetalae</taxon>
        <taxon>asterids</taxon>
        <taxon>campanulids</taxon>
        <taxon>Asterales</taxon>
        <taxon>Asteraceae</taxon>
        <taxon>Asteroideae</taxon>
        <taxon>Heliantheae alliance</taxon>
        <taxon>Eupatorieae</taxon>
        <taxon>Mikania</taxon>
    </lineage>
</organism>
<keyword evidence="4" id="KW-0547">Nucleotide-binding</keyword>
<dbReference type="InterPro" id="IPR036388">
    <property type="entry name" value="WH-like_DNA-bd_sf"/>
</dbReference>
<dbReference type="GO" id="GO:0043531">
    <property type="term" value="F:ADP binding"/>
    <property type="evidence" value="ECO:0007669"/>
    <property type="project" value="InterPro"/>
</dbReference>
<dbReference type="InterPro" id="IPR032675">
    <property type="entry name" value="LRR_dom_sf"/>
</dbReference>
<dbReference type="OrthoDB" id="5279713at2759"/>
<dbReference type="Proteomes" id="UP000326396">
    <property type="component" value="Linkage Group LG19"/>
</dbReference>
<evidence type="ECO:0000256" key="1">
    <source>
        <dbReference type="ARBA" id="ARBA00008894"/>
    </source>
</evidence>
<protein>
    <recommendedName>
        <fullName evidence="13">AAA+ ATPase domain-containing protein</fullName>
    </recommendedName>
</protein>
<evidence type="ECO:0000256" key="3">
    <source>
        <dbReference type="ARBA" id="ARBA00022737"/>
    </source>
</evidence>
<dbReference type="EMBL" id="SZYD01000011">
    <property type="protein sequence ID" value="KAD4889412.1"/>
    <property type="molecule type" value="Genomic_DNA"/>
</dbReference>
<dbReference type="GO" id="GO:0005524">
    <property type="term" value="F:ATP binding"/>
    <property type="evidence" value="ECO:0007669"/>
    <property type="project" value="UniProtKB-KW"/>
</dbReference>
<evidence type="ECO:0000259" key="8">
    <source>
        <dbReference type="Pfam" id="PF18052"/>
    </source>
</evidence>
<dbReference type="PANTHER" id="PTHR36766:SF40">
    <property type="entry name" value="DISEASE RESISTANCE PROTEIN RGA3"/>
    <property type="match status" value="1"/>
</dbReference>
<dbReference type="AlphaFoldDB" id="A0A5N6NK23"/>
<keyword evidence="2" id="KW-0433">Leucine-rich repeat</keyword>
<comment type="caution">
    <text evidence="11">The sequence shown here is derived from an EMBL/GenBank/DDBJ whole genome shotgun (WGS) entry which is preliminary data.</text>
</comment>
<dbReference type="Pfam" id="PF00931">
    <property type="entry name" value="NB-ARC"/>
    <property type="match status" value="1"/>
</dbReference>
<comment type="similarity">
    <text evidence="1">Belongs to the disease resistance NB-LRR family.</text>
</comment>
<dbReference type="PROSITE" id="PS51450">
    <property type="entry name" value="LRR"/>
    <property type="match status" value="1"/>
</dbReference>
<evidence type="ECO:0000259" key="7">
    <source>
        <dbReference type="Pfam" id="PF00931"/>
    </source>
</evidence>
<dbReference type="Gene3D" id="1.10.10.10">
    <property type="entry name" value="Winged helix-like DNA-binding domain superfamily/Winged helix DNA-binding domain"/>
    <property type="match status" value="1"/>
</dbReference>
<dbReference type="InterPro" id="IPR002182">
    <property type="entry name" value="NB-ARC"/>
</dbReference>
<dbReference type="GO" id="GO:0006952">
    <property type="term" value="P:defense response"/>
    <property type="evidence" value="ECO:0007669"/>
    <property type="project" value="UniProtKB-KW"/>
</dbReference>
<dbReference type="Gene3D" id="3.40.50.300">
    <property type="entry name" value="P-loop containing nucleotide triphosphate hydrolases"/>
    <property type="match status" value="1"/>
</dbReference>
<feature type="domain" description="Disease resistance R13L4/SHOC-2-like LRR" evidence="10">
    <location>
        <begin position="581"/>
        <end position="871"/>
    </location>
</feature>
<evidence type="ECO:0008006" key="13">
    <source>
        <dbReference type="Google" id="ProtNLM"/>
    </source>
</evidence>
<dbReference type="SUPFAM" id="SSF52540">
    <property type="entry name" value="P-loop containing nucleoside triphosphate hydrolases"/>
    <property type="match status" value="1"/>
</dbReference>
<name>A0A5N6NK23_9ASTR</name>
<dbReference type="FunFam" id="1.10.10.10:FF:000322">
    <property type="entry name" value="Probable disease resistance protein At1g63360"/>
    <property type="match status" value="1"/>
</dbReference>
<evidence type="ECO:0000259" key="9">
    <source>
        <dbReference type="Pfam" id="PF23559"/>
    </source>
</evidence>
<evidence type="ECO:0000256" key="2">
    <source>
        <dbReference type="ARBA" id="ARBA00022614"/>
    </source>
</evidence>
<dbReference type="Pfam" id="PF23598">
    <property type="entry name" value="LRR_14"/>
    <property type="match status" value="1"/>
</dbReference>
<feature type="domain" description="NB-ARC" evidence="7">
    <location>
        <begin position="183"/>
        <end position="353"/>
    </location>
</feature>
<reference evidence="11 12" key="1">
    <citation type="submission" date="2019-05" db="EMBL/GenBank/DDBJ databases">
        <title>Mikania micrantha, genome provides insights into the molecular mechanism of rapid growth.</title>
        <authorList>
            <person name="Liu B."/>
        </authorList>
    </citation>
    <scope>NUCLEOTIDE SEQUENCE [LARGE SCALE GENOMIC DNA]</scope>
    <source>
        <strain evidence="11">NLD-2019</strain>
        <tissue evidence="11">Leaf</tissue>
    </source>
</reference>
<accession>A0A5N6NK23</accession>
<dbReference type="InterPro" id="IPR041118">
    <property type="entry name" value="Rx_N"/>
</dbReference>
<dbReference type="InterPro" id="IPR055414">
    <property type="entry name" value="LRR_R13L4/SHOC2-like"/>
</dbReference>
<evidence type="ECO:0000256" key="5">
    <source>
        <dbReference type="ARBA" id="ARBA00022821"/>
    </source>
</evidence>
<keyword evidence="6" id="KW-0067">ATP-binding</keyword>
<feature type="domain" description="Disease resistance N-terminal" evidence="8">
    <location>
        <begin position="11"/>
        <end position="91"/>
    </location>
</feature>
<dbReference type="InterPro" id="IPR003591">
    <property type="entry name" value="Leu-rich_rpt_typical-subtyp"/>
</dbReference>
<evidence type="ECO:0000256" key="4">
    <source>
        <dbReference type="ARBA" id="ARBA00022741"/>
    </source>
</evidence>
<dbReference type="InterPro" id="IPR027417">
    <property type="entry name" value="P-loop_NTPase"/>
</dbReference>
<dbReference type="Gene3D" id="3.80.10.10">
    <property type="entry name" value="Ribonuclease Inhibitor"/>
    <property type="match status" value="1"/>
</dbReference>
<dbReference type="Pfam" id="PF18052">
    <property type="entry name" value="Rx_N"/>
    <property type="match status" value="1"/>
</dbReference>
<dbReference type="Pfam" id="PF23559">
    <property type="entry name" value="WHD_DRP"/>
    <property type="match status" value="1"/>
</dbReference>
<dbReference type="Gene3D" id="1.20.5.4130">
    <property type="match status" value="1"/>
</dbReference>
<keyword evidence="12" id="KW-1185">Reference proteome</keyword>
<dbReference type="SMART" id="SM00369">
    <property type="entry name" value="LRR_TYP"/>
    <property type="match status" value="2"/>
</dbReference>
<dbReference type="InterPro" id="IPR058922">
    <property type="entry name" value="WHD_DRP"/>
</dbReference>
<keyword evidence="5" id="KW-0611">Plant defense</keyword>
<gene>
    <name evidence="11" type="ORF">E3N88_21485</name>
</gene>
<feature type="domain" description="Disease resistance protein winged helix" evidence="9">
    <location>
        <begin position="437"/>
        <end position="508"/>
    </location>
</feature>
<dbReference type="GO" id="GO:0051707">
    <property type="term" value="P:response to other organism"/>
    <property type="evidence" value="ECO:0007669"/>
    <property type="project" value="UniProtKB-ARBA"/>
</dbReference>
<dbReference type="SUPFAM" id="SSF52058">
    <property type="entry name" value="L domain-like"/>
    <property type="match status" value="1"/>
</dbReference>
<evidence type="ECO:0000259" key="10">
    <source>
        <dbReference type="Pfam" id="PF23598"/>
    </source>
</evidence>
<dbReference type="PANTHER" id="PTHR36766">
    <property type="entry name" value="PLANT BROAD-SPECTRUM MILDEW RESISTANCE PROTEIN RPW8"/>
    <property type="match status" value="1"/>
</dbReference>
<evidence type="ECO:0000313" key="12">
    <source>
        <dbReference type="Proteomes" id="UP000326396"/>
    </source>
</evidence>
<evidence type="ECO:0000256" key="6">
    <source>
        <dbReference type="ARBA" id="ARBA00022840"/>
    </source>
</evidence>
<proteinExistence type="inferred from homology"/>
<dbReference type="Gene3D" id="1.10.8.430">
    <property type="entry name" value="Helical domain of apoptotic protease-activating factors"/>
    <property type="match status" value="1"/>
</dbReference>
<sequence>MAEDLIRVLLTKFASVLIDHVRDEFNQVVNVKDDLEKLIKALNSIHAKLYDAEKREIEQESIKVWLKDLKFTSYDIEDALTDWNTAILEVNGNTSRSNLRKMMSLAFVLPCFCSHRMSPLRKIAIQIRSINQKLESIDARKNAFHFASIYSDQNDAEAVLIEPQSENLTTPYADPSTIYGRDREKDYLTSNLTSESSPPIVFIWGMGGIGKTTLAQLIFNCVEVENHFEDKKWVSLGRTNSEVARVAKAIVEVIPENGSREFQTSIDRIRGWVNQKRFLLVLDDVWAEDLISWKPLFLALSEGAPGSKIVITSRNEEVGKKIKAIKDTFIHPLSFLTDADSLKIFSRFAFAGKSIEFCENLKDIGSKISDKCRGLPLASETVGSLMVLKDTKEEWEHILNDNIWKLELGNHVYKPLMLSYRYLPSPMKRCFCYCANFPKGTKIDAVNLIQIWMAQGYLGYDETDEMEVRGRGYLNSLVRRSLFQYPEIDKDHRTVLRFKMHDLVHDVASTLMENECLTVIGMPDNVGQNRHLTVALEDNTTFPVPPIELTEKLYTFSIQSFHDCPQIVVSQDCVTLPPEFFSHLRYLKTLDLSRNMLLMIPDDVAKLKSLRYLNLSHNPFYELPETVCSLPNLQTLKLTACYHLTKLPQSIGNLEKLRHLEIDETTSLEALPKGVAKLTSLRTLSRFPIGNNDKASCHLGDLKNLNHLRGRLKIEGLNQADESEAKEAELEMKEHVFDLHINCSLASSVMDGLKLNSNLGVLRIDRYGGQGFPNWIADLTNLKKVHLHEWGNCINLPPLGKLPLLKILHVEGFKAVTRVGSEFLGVETSSSSSIAFPKLEKLKFSGMEIWEEWEVNMNIEIMPCIYYLSISRCKNLKSLPQEVLGLPIKKLRISRCDLLKQRYQTEGEGEREVLHISNKRIH</sequence>
<evidence type="ECO:0000313" key="11">
    <source>
        <dbReference type="EMBL" id="KAD4889412.1"/>
    </source>
</evidence>
<dbReference type="PRINTS" id="PR00364">
    <property type="entry name" value="DISEASERSIST"/>
</dbReference>
<keyword evidence="3" id="KW-0677">Repeat</keyword>
<dbReference type="InterPro" id="IPR042197">
    <property type="entry name" value="Apaf_helical"/>
</dbReference>
<dbReference type="InterPro" id="IPR001611">
    <property type="entry name" value="Leu-rich_rpt"/>
</dbReference>